<feature type="domain" description="STAS" evidence="1">
    <location>
        <begin position="52"/>
        <end position="113"/>
    </location>
</feature>
<proteinExistence type="predicted"/>
<dbReference type="KEGG" id="mmar:MODMU_0263"/>
<name>I4EQR2_MODI5</name>
<keyword evidence="3" id="KW-1185">Reference proteome</keyword>
<dbReference type="eggNOG" id="COG3113">
    <property type="taxonomic scope" value="Bacteria"/>
</dbReference>
<organism evidence="2 3">
    <name type="scientific">Modestobacter italicus (strain DSM 44449 / CECT 9708 / BC 501)</name>
    <dbReference type="NCBI Taxonomy" id="2732864"/>
    <lineage>
        <taxon>Bacteria</taxon>
        <taxon>Bacillati</taxon>
        <taxon>Actinomycetota</taxon>
        <taxon>Actinomycetes</taxon>
        <taxon>Geodermatophilales</taxon>
        <taxon>Geodermatophilaceae</taxon>
        <taxon>Modestobacter</taxon>
    </lineage>
</organism>
<dbReference type="Proteomes" id="UP000006461">
    <property type="component" value="Chromosome"/>
</dbReference>
<gene>
    <name evidence="2" type="ordered locus">MODMU_0263</name>
</gene>
<dbReference type="EMBL" id="FO203431">
    <property type="protein sequence ID" value="CCH85725.1"/>
    <property type="molecule type" value="Genomic_DNA"/>
</dbReference>
<evidence type="ECO:0000313" key="3">
    <source>
        <dbReference type="Proteomes" id="UP000006461"/>
    </source>
</evidence>
<accession>I4EQR2</accession>
<dbReference type="STRING" id="477641.MODMU_0263"/>
<dbReference type="InterPro" id="IPR002645">
    <property type="entry name" value="STAS_dom"/>
</dbReference>
<dbReference type="Gene3D" id="3.30.750.24">
    <property type="entry name" value="STAS domain"/>
    <property type="match status" value="1"/>
</dbReference>
<protein>
    <submittedName>
        <fullName evidence="2">Anti-anti-sigma regulatory factor</fullName>
    </submittedName>
</protein>
<evidence type="ECO:0000313" key="2">
    <source>
        <dbReference type="EMBL" id="CCH85725.1"/>
    </source>
</evidence>
<dbReference type="SUPFAM" id="SSF52091">
    <property type="entry name" value="SpoIIaa-like"/>
    <property type="match status" value="1"/>
</dbReference>
<dbReference type="OrthoDB" id="5189642at2"/>
<dbReference type="PROSITE" id="PS50801">
    <property type="entry name" value="STAS"/>
    <property type="match status" value="1"/>
</dbReference>
<dbReference type="InterPro" id="IPR036513">
    <property type="entry name" value="STAS_dom_sf"/>
</dbReference>
<dbReference type="CDD" id="cd07043">
    <property type="entry name" value="STAS_anti-anti-sigma_factors"/>
    <property type="match status" value="1"/>
</dbReference>
<dbReference type="HOGENOM" id="CLU_2130641_0_0_11"/>
<dbReference type="AlphaFoldDB" id="I4EQR2"/>
<dbReference type="Pfam" id="PF13466">
    <property type="entry name" value="STAS_2"/>
    <property type="match status" value="1"/>
</dbReference>
<reference evidence="2 3" key="1">
    <citation type="journal article" date="2012" name="J. Bacteriol.">
        <title>Genome Sequence of Radiation-Resistant Modestobacter marinus Strain BC501, a Representative Actinobacterium That Thrives on Calcareous Stone Surfaces.</title>
        <authorList>
            <person name="Normand P."/>
            <person name="Gury J."/>
            <person name="Pujic P."/>
            <person name="Chouaia B."/>
            <person name="Crotti E."/>
            <person name="Brusetti L."/>
            <person name="Daffonchio D."/>
            <person name="Vacherie B."/>
            <person name="Barbe V."/>
            <person name="Medigue C."/>
            <person name="Calteau A."/>
            <person name="Ghodhbane-Gtari F."/>
            <person name="Essoussi I."/>
            <person name="Nouioui I."/>
            <person name="Abbassi-Ghozzi I."/>
            <person name="Gtari M."/>
        </authorList>
    </citation>
    <scope>NUCLEOTIDE SEQUENCE [LARGE SCALE GENOMIC DNA]</scope>
    <source>
        <strain evidence="3">BC 501</strain>
    </source>
</reference>
<sequence>MATDSDPRPGGEVVWAEDATGPLLRFSGAVDREVVRRFRLLVPPASWPARADLGAVTELGPAGLELLVHLARKPRRRGGELELTALPDHLRPVLARAGLSSLLPRTNGTPTTA</sequence>
<dbReference type="InterPro" id="IPR058548">
    <property type="entry name" value="MlaB-like_STAS"/>
</dbReference>
<evidence type="ECO:0000259" key="1">
    <source>
        <dbReference type="PROSITE" id="PS50801"/>
    </source>
</evidence>